<dbReference type="InterPro" id="IPR015797">
    <property type="entry name" value="NUDIX_hydrolase-like_dom_sf"/>
</dbReference>
<dbReference type="InterPro" id="IPR051325">
    <property type="entry name" value="Nudix_hydrolase_domain"/>
</dbReference>
<dbReference type="GO" id="GO:0004081">
    <property type="term" value="F:bis(5'-nucleosyl)-tetraphosphatase (asymmetrical) activity"/>
    <property type="evidence" value="ECO:0007669"/>
    <property type="project" value="TreeGrafter"/>
</dbReference>
<reference evidence="4" key="1">
    <citation type="journal article" date="2021" name="New Phytol.">
        <title>Evolutionary innovations through gain and loss of genes in the ectomycorrhizal Boletales.</title>
        <authorList>
            <person name="Wu G."/>
            <person name="Miyauchi S."/>
            <person name="Morin E."/>
            <person name="Kuo A."/>
            <person name="Drula E."/>
            <person name="Varga T."/>
            <person name="Kohler A."/>
            <person name="Feng B."/>
            <person name="Cao Y."/>
            <person name="Lipzen A."/>
            <person name="Daum C."/>
            <person name="Hundley H."/>
            <person name="Pangilinan J."/>
            <person name="Johnson J."/>
            <person name="Barry K."/>
            <person name="LaButti K."/>
            <person name="Ng V."/>
            <person name="Ahrendt S."/>
            <person name="Min B."/>
            <person name="Choi I.G."/>
            <person name="Park H."/>
            <person name="Plett J.M."/>
            <person name="Magnuson J."/>
            <person name="Spatafora J.W."/>
            <person name="Nagy L.G."/>
            <person name="Henrissat B."/>
            <person name="Grigoriev I.V."/>
            <person name="Yang Z.L."/>
            <person name="Xu J."/>
            <person name="Martin F.M."/>
        </authorList>
    </citation>
    <scope>NUCLEOTIDE SEQUENCE</scope>
    <source>
        <strain evidence="4">KKN 215</strain>
    </source>
</reference>
<dbReference type="EMBL" id="JAEVFJ010000009">
    <property type="protein sequence ID" value="KAH8102407.1"/>
    <property type="molecule type" value="Genomic_DNA"/>
</dbReference>
<feature type="compositionally biased region" description="Polar residues" evidence="2">
    <location>
        <begin position="54"/>
        <end position="64"/>
    </location>
</feature>
<evidence type="ECO:0000256" key="2">
    <source>
        <dbReference type="SAM" id="MobiDB-lite"/>
    </source>
</evidence>
<evidence type="ECO:0000256" key="1">
    <source>
        <dbReference type="ARBA" id="ARBA00022801"/>
    </source>
</evidence>
<feature type="region of interest" description="Disordered" evidence="2">
    <location>
        <begin position="1"/>
        <end position="99"/>
    </location>
</feature>
<gene>
    <name evidence="4" type="ORF">BXZ70DRAFT_1006334</name>
</gene>
<comment type="caution">
    <text evidence="4">The sequence shown here is derived from an EMBL/GenBank/DDBJ whole genome shotgun (WGS) entry which is preliminary data.</text>
</comment>
<dbReference type="CDD" id="cd02883">
    <property type="entry name" value="NUDIX_Hydrolase"/>
    <property type="match status" value="1"/>
</dbReference>
<dbReference type="Proteomes" id="UP000813824">
    <property type="component" value="Unassembled WGS sequence"/>
</dbReference>
<evidence type="ECO:0000313" key="5">
    <source>
        <dbReference type="Proteomes" id="UP000813824"/>
    </source>
</evidence>
<dbReference type="OrthoDB" id="276276at2759"/>
<dbReference type="PANTHER" id="PTHR21340:SF0">
    <property type="entry name" value="BIS(5'-NUCLEOSYL)-TETRAPHOSPHATASE [ASYMMETRICAL]"/>
    <property type="match status" value="1"/>
</dbReference>
<evidence type="ECO:0000259" key="3">
    <source>
        <dbReference type="PROSITE" id="PS51462"/>
    </source>
</evidence>
<dbReference type="Gene3D" id="3.90.79.10">
    <property type="entry name" value="Nucleoside Triphosphate Pyrophosphohydrolase"/>
    <property type="match status" value="1"/>
</dbReference>
<feature type="domain" description="Nudix hydrolase" evidence="3">
    <location>
        <begin position="116"/>
        <end position="277"/>
    </location>
</feature>
<proteinExistence type="predicted"/>
<protein>
    <recommendedName>
        <fullName evidence="3">Nudix hydrolase domain-containing protein</fullName>
    </recommendedName>
</protein>
<name>A0A8K0XRL6_9AGAR</name>
<evidence type="ECO:0000313" key="4">
    <source>
        <dbReference type="EMBL" id="KAH8102407.1"/>
    </source>
</evidence>
<sequence length="296" mass="32659">MSSWMSRAIGSHRTSPSSSSSSLHDTKNQKNTTTPPNTIHGDAPTGHHRAESHAVSSRSAQPARSNLFARRSASSQSTQPRITPTKPPVPSLSQPVVPTGSWSSPAIPNSMFFASNFLIGVGLLIIQPATGKVAIVHDSKAPGYFFLPKGRKDVGEDIIAAALREGYEESGYRATLMSLPVPTLAPYPPEDKRSWEEKRLTSEPIYVSTQYYRSDHRREPGIYFTFWFVGEIPADAEYKSGTGMADEQNFVTELVDYDEARSKLYGTQIAILEVGYHLWQCKEQMVNRTTPSVTPP</sequence>
<organism evidence="4 5">
    <name type="scientific">Cristinia sonorae</name>
    <dbReference type="NCBI Taxonomy" id="1940300"/>
    <lineage>
        <taxon>Eukaryota</taxon>
        <taxon>Fungi</taxon>
        <taxon>Dikarya</taxon>
        <taxon>Basidiomycota</taxon>
        <taxon>Agaricomycotina</taxon>
        <taxon>Agaricomycetes</taxon>
        <taxon>Agaricomycetidae</taxon>
        <taxon>Agaricales</taxon>
        <taxon>Pleurotineae</taxon>
        <taxon>Stephanosporaceae</taxon>
        <taxon>Cristinia</taxon>
    </lineage>
</organism>
<dbReference type="SUPFAM" id="SSF55811">
    <property type="entry name" value="Nudix"/>
    <property type="match status" value="1"/>
</dbReference>
<dbReference type="PROSITE" id="PS51462">
    <property type="entry name" value="NUDIX"/>
    <property type="match status" value="1"/>
</dbReference>
<dbReference type="PROSITE" id="PS00893">
    <property type="entry name" value="NUDIX_BOX"/>
    <property type="match status" value="1"/>
</dbReference>
<feature type="compositionally biased region" description="Polar residues" evidence="2">
    <location>
        <begin position="72"/>
        <end position="82"/>
    </location>
</feature>
<accession>A0A8K0XRL6</accession>
<dbReference type="AlphaFoldDB" id="A0A8K0XRL6"/>
<dbReference type="Pfam" id="PF00293">
    <property type="entry name" value="NUDIX"/>
    <property type="match status" value="1"/>
</dbReference>
<dbReference type="PANTHER" id="PTHR21340">
    <property type="entry name" value="DIADENOSINE 5,5-P1,P4-TETRAPHOSPHATE PYROPHOSPHOHYDROLASE MUTT"/>
    <property type="match status" value="1"/>
</dbReference>
<feature type="compositionally biased region" description="Low complexity" evidence="2">
    <location>
        <begin position="29"/>
        <end position="38"/>
    </location>
</feature>
<keyword evidence="1" id="KW-0378">Hydrolase</keyword>
<keyword evidence="5" id="KW-1185">Reference proteome</keyword>
<dbReference type="GO" id="GO:0006754">
    <property type="term" value="P:ATP biosynthetic process"/>
    <property type="evidence" value="ECO:0007669"/>
    <property type="project" value="TreeGrafter"/>
</dbReference>
<dbReference type="InterPro" id="IPR000086">
    <property type="entry name" value="NUDIX_hydrolase_dom"/>
</dbReference>
<dbReference type="GO" id="GO:0006167">
    <property type="term" value="P:AMP biosynthetic process"/>
    <property type="evidence" value="ECO:0007669"/>
    <property type="project" value="TreeGrafter"/>
</dbReference>
<dbReference type="InterPro" id="IPR020084">
    <property type="entry name" value="NUDIX_hydrolase_CS"/>
</dbReference>